<dbReference type="EMBL" id="FMZZ01000001">
    <property type="protein sequence ID" value="SDC34152.1"/>
    <property type="molecule type" value="Genomic_DNA"/>
</dbReference>
<name>A0A1G6KSR8_9PSEU</name>
<evidence type="ECO:0008006" key="4">
    <source>
        <dbReference type="Google" id="ProtNLM"/>
    </source>
</evidence>
<dbReference type="AlphaFoldDB" id="A0A1G6KSR8"/>
<reference evidence="3" key="1">
    <citation type="submission" date="2016-10" db="EMBL/GenBank/DDBJ databases">
        <authorList>
            <person name="Varghese N."/>
            <person name="Submissions S."/>
        </authorList>
    </citation>
    <scope>NUCLEOTIDE SEQUENCE [LARGE SCALE GENOMIC DNA]</scope>
    <source>
        <strain evidence="3">IBRC-M 10403</strain>
    </source>
</reference>
<dbReference type="SUPFAM" id="SSF53756">
    <property type="entry name" value="UDP-Glycosyltransferase/glycogen phosphorylase"/>
    <property type="match status" value="1"/>
</dbReference>
<evidence type="ECO:0000313" key="2">
    <source>
        <dbReference type="EMBL" id="SDC34152.1"/>
    </source>
</evidence>
<evidence type="ECO:0000313" key="3">
    <source>
        <dbReference type="Proteomes" id="UP000199501"/>
    </source>
</evidence>
<dbReference type="Gene3D" id="3.40.50.2000">
    <property type="entry name" value="Glycogen Phosphorylase B"/>
    <property type="match status" value="1"/>
</dbReference>
<proteinExistence type="predicted"/>
<feature type="region of interest" description="Disordered" evidence="1">
    <location>
        <begin position="172"/>
        <end position="238"/>
    </location>
</feature>
<feature type="compositionally biased region" description="Low complexity" evidence="1">
    <location>
        <begin position="174"/>
        <end position="204"/>
    </location>
</feature>
<gene>
    <name evidence="2" type="ORF">SAMN05216174_1011083</name>
</gene>
<dbReference type="Proteomes" id="UP000199501">
    <property type="component" value="Unassembled WGS sequence"/>
</dbReference>
<evidence type="ECO:0000256" key="1">
    <source>
        <dbReference type="SAM" id="MobiDB-lite"/>
    </source>
</evidence>
<organism evidence="2 3">
    <name type="scientific">Actinokineospora iranica</name>
    <dbReference type="NCBI Taxonomy" id="1271860"/>
    <lineage>
        <taxon>Bacteria</taxon>
        <taxon>Bacillati</taxon>
        <taxon>Actinomycetota</taxon>
        <taxon>Actinomycetes</taxon>
        <taxon>Pseudonocardiales</taxon>
        <taxon>Pseudonocardiaceae</taxon>
        <taxon>Actinokineospora</taxon>
    </lineage>
</organism>
<protein>
    <recommendedName>
        <fullName evidence="4">Glycosyltransferase subfamily 4-like N-terminal domain-containing protein</fullName>
    </recommendedName>
</protein>
<keyword evidence="3" id="KW-1185">Reference proteome</keyword>
<accession>A0A1G6KSR8</accession>
<feature type="compositionally biased region" description="Low complexity" evidence="1">
    <location>
        <begin position="219"/>
        <end position="238"/>
    </location>
</feature>
<sequence length="238" mass="25714">MRIGYVLMEFPPLTETFIRREIAALCGRGDSVVVYAEALVDHPLSVTAPGPGLTVRHVPFQRRPGDLSAAARRDGVAHLHGSLKSDSHRATQAAANALGLPYTITAYSGRDIFTVSEPELYQGIARDPACRAIVVEDEFMAGWMVDRFAIPRDRLALVANPIDLEVYRPEIPRRGIPSSSSPSPGSSGRKDCSSSSRRFSCCRRAATTSSCGWSDGGRTRTTSAGSRATTRKSSFSGR</sequence>